<evidence type="ECO:0000256" key="1">
    <source>
        <dbReference type="SAM" id="MobiDB-lite"/>
    </source>
</evidence>
<reference evidence="2" key="2">
    <citation type="journal article" date="2022" name="Res Sq">
        <title>Comparative Genomics Reveals Insights into the Divergent Evolution of Astigmatic Mites and Household Pest Adaptations.</title>
        <authorList>
            <person name="Xiong Q."/>
            <person name="Wan A.T.-Y."/>
            <person name="Liu X.-Y."/>
            <person name="Fung C.S.-H."/>
            <person name="Xiao X."/>
            <person name="Malainual N."/>
            <person name="Hou J."/>
            <person name="Wang L."/>
            <person name="Wang M."/>
            <person name="Yang K."/>
            <person name="Cui Y."/>
            <person name="Leung E."/>
            <person name="Nong W."/>
            <person name="Shin S.-K."/>
            <person name="Au S."/>
            <person name="Jeong K.Y."/>
            <person name="Chew F.T."/>
            <person name="Hui J."/>
            <person name="Leung T.F."/>
            <person name="Tungtrongchitr A."/>
            <person name="Zhong N."/>
            <person name="Liu Z."/>
            <person name="Tsui S."/>
        </authorList>
    </citation>
    <scope>NUCLEOTIDE SEQUENCE</scope>
    <source>
        <strain evidence="2">Derf</strain>
        <tissue evidence="2">Whole organism</tissue>
    </source>
</reference>
<dbReference type="Proteomes" id="UP000790347">
    <property type="component" value="Unassembled WGS sequence"/>
</dbReference>
<proteinExistence type="predicted"/>
<protein>
    <submittedName>
        <fullName evidence="2">Uncharacterized protein</fullName>
    </submittedName>
</protein>
<name>A0A922I9V3_DERFA</name>
<dbReference type="EMBL" id="ASGP02000001">
    <property type="protein sequence ID" value="KAH9526185.1"/>
    <property type="molecule type" value="Genomic_DNA"/>
</dbReference>
<keyword evidence="3" id="KW-1185">Reference proteome</keyword>
<evidence type="ECO:0000313" key="2">
    <source>
        <dbReference type="EMBL" id="KAH9526185.1"/>
    </source>
</evidence>
<reference evidence="2" key="1">
    <citation type="submission" date="2013-05" db="EMBL/GenBank/DDBJ databases">
        <authorList>
            <person name="Yim A.K.Y."/>
            <person name="Chan T.F."/>
            <person name="Ji K.M."/>
            <person name="Liu X.Y."/>
            <person name="Zhou J.W."/>
            <person name="Li R.Q."/>
            <person name="Yang K.Y."/>
            <person name="Li J."/>
            <person name="Li M."/>
            <person name="Law P.T.W."/>
            <person name="Wu Y.L."/>
            <person name="Cai Z.L."/>
            <person name="Qin H."/>
            <person name="Bao Y."/>
            <person name="Leung R.K.K."/>
            <person name="Ng P.K.S."/>
            <person name="Zou J."/>
            <person name="Zhong X.J."/>
            <person name="Ran P.X."/>
            <person name="Zhong N.S."/>
            <person name="Liu Z.G."/>
            <person name="Tsui S.K.W."/>
        </authorList>
    </citation>
    <scope>NUCLEOTIDE SEQUENCE</scope>
    <source>
        <strain evidence="2">Derf</strain>
        <tissue evidence="2">Whole organism</tissue>
    </source>
</reference>
<evidence type="ECO:0000313" key="3">
    <source>
        <dbReference type="Proteomes" id="UP000790347"/>
    </source>
</evidence>
<gene>
    <name evidence="2" type="ORF">DERF_000287</name>
</gene>
<organism evidence="2 3">
    <name type="scientific">Dermatophagoides farinae</name>
    <name type="common">American house dust mite</name>
    <dbReference type="NCBI Taxonomy" id="6954"/>
    <lineage>
        <taxon>Eukaryota</taxon>
        <taxon>Metazoa</taxon>
        <taxon>Ecdysozoa</taxon>
        <taxon>Arthropoda</taxon>
        <taxon>Chelicerata</taxon>
        <taxon>Arachnida</taxon>
        <taxon>Acari</taxon>
        <taxon>Acariformes</taxon>
        <taxon>Sarcoptiformes</taxon>
        <taxon>Astigmata</taxon>
        <taxon>Psoroptidia</taxon>
        <taxon>Analgoidea</taxon>
        <taxon>Pyroglyphidae</taxon>
        <taxon>Dermatophagoidinae</taxon>
        <taxon>Dermatophagoides</taxon>
    </lineage>
</organism>
<dbReference type="AlphaFoldDB" id="A0A922I9V3"/>
<accession>A0A922I9V3</accession>
<feature type="region of interest" description="Disordered" evidence="1">
    <location>
        <begin position="1"/>
        <end position="22"/>
    </location>
</feature>
<comment type="caution">
    <text evidence="2">The sequence shown here is derived from an EMBL/GenBank/DDBJ whole genome shotgun (WGS) entry which is preliminary data.</text>
</comment>
<sequence>MKKATIIKNVCQNQQQQQQRRRRLQNGNYLILSSSENVIQPQQQQSKTKIKTNDRKLPSLSTFTTNIERHHGHHHGQS</sequence>